<sequence>MMSLLPIKTDEPSIVLDPSKMARSDLRQLYNVHTDGTRTAAARRGLWFAVIVYILFSISDFFLIADVAQLTSIARLLVGTASLFVLELAYRNKAGAGVIEGLCALALVVGYLSWLVPALQTEAVATMRLYVIFGTIFMMGVNLFFILPFTISMFSSTAILVFMVFSTLLITPNDLNYLATFTLFYISCFIFTAYVNWKLNQERFHVFLNALEASYQHRQAEERGQALERLSNTDYLTGVDNRRAIDARLQECWDAWLSQDTSFAVILFDIDLFKRYNDCYGHQTGDECLITVARAVNTELRKHGVSFGRFGGEEFIAIAQVETKADALAIAEAIRRTVEDMQLPHEQRKDGISVVTVSVGIAMSRQSTHPSLNKIIQEADRALYAAKREGRNCVHFFDPRDPQSIDETETIAATLRGALQNNLANMVYQPIVNLSTGKIEAYEALMRMKMFDGTPISPSRFIPIAEDTGMILPLGLWAIRRACIDLLLSDRTPMVSVNISRVQLKSPSFARSVSDLLAETGIDGRRLALEITEGLDLDGQADALRCLRELSELGIRIWLDDFGTGFAGLSWLRMFPFDTVKIDKSFLHDASSASGRKMLSDIVDLVHHRGARILIEGVEDASQLELARELGAHQVQGYHTGRPTPADLAPVMSGVAPGVAKDATKPALRQIHPRQ</sequence>
<evidence type="ECO:0000259" key="3">
    <source>
        <dbReference type="PROSITE" id="PS50887"/>
    </source>
</evidence>
<dbReference type="PROSITE" id="PS50887">
    <property type="entry name" value="GGDEF"/>
    <property type="match status" value="1"/>
</dbReference>
<dbReference type="PANTHER" id="PTHR33121:SF70">
    <property type="entry name" value="SIGNALING PROTEIN YKOW"/>
    <property type="match status" value="1"/>
</dbReference>
<dbReference type="Gene3D" id="3.20.20.450">
    <property type="entry name" value="EAL domain"/>
    <property type="match status" value="1"/>
</dbReference>
<dbReference type="CDD" id="cd01949">
    <property type="entry name" value="GGDEF"/>
    <property type="match status" value="1"/>
</dbReference>
<feature type="domain" description="GGDEF" evidence="3">
    <location>
        <begin position="261"/>
        <end position="399"/>
    </location>
</feature>
<dbReference type="Pfam" id="PF00990">
    <property type="entry name" value="GGDEF"/>
    <property type="match status" value="1"/>
</dbReference>
<name>A0ABX6QPG8_9HYPH</name>
<dbReference type="SUPFAM" id="SSF141868">
    <property type="entry name" value="EAL domain-like"/>
    <property type="match status" value="1"/>
</dbReference>
<evidence type="ECO:0000256" key="1">
    <source>
        <dbReference type="SAM" id="Phobius"/>
    </source>
</evidence>
<feature type="transmembrane region" description="Helical" evidence="1">
    <location>
        <begin position="97"/>
        <end position="116"/>
    </location>
</feature>
<evidence type="ECO:0000259" key="2">
    <source>
        <dbReference type="PROSITE" id="PS50883"/>
    </source>
</evidence>
<accession>A0ABX6QPG8</accession>
<dbReference type="InterPro" id="IPR043128">
    <property type="entry name" value="Rev_trsase/Diguanyl_cyclase"/>
</dbReference>
<feature type="domain" description="EAL" evidence="2">
    <location>
        <begin position="408"/>
        <end position="657"/>
    </location>
</feature>
<organism evidence="4 5">
    <name type="scientific">Peteryoungia desertarenae</name>
    <dbReference type="NCBI Taxonomy" id="1813451"/>
    <lineage>
        <taxon>Bacteria</taxon>
        <taxon>Pseudomonadati</taxon>
        <taxon>Pseudomonadota</taxon>
        <taxon>Alphaproteobacteria</taxon>
        <taxon>Hyphomicrobiales</taxon>
        <taxon>Rhizobiaceae</taxon>
        <taxon>Peteryoungia</taxon>
    </lineage>
</organism>
<dbReference type="PANTHER" id="PTHR33121">
    <property type="entry name" value="CYCLIC DI-GMP PHOSPHODIESTERASE PDEF"/>
    <property type="match status" value="1"/>
</dbReference>
<proteinExistence type="predicted"/>
<keyword evidence="1" id="KW-1133">Transmembrane helix</keyword>
<dbReference type="Proteomes" id="UP000308530">
    <property type="component" value="Chromosome"/>
</dbReference>
<dbReference type="InterPro" id="IPR035919">
    <property type="entry name" value="EAL_sf"/>
</dbReference>
<dbReference type="CDD" id="cd01948">
    <property type="entry name" value="EAL"/>
    <property type="match status" value="1"/>
</dbReference>
<feature type="transmembrane region" description="Helical" evidence="1">
    <location>
        <begin position="177"/>
        <end position="197"/>
    </location>
</feature>
<keyword evidence="1" id="KW-0472">Membrane</keyword>
<dbReference type="Gene3D" id="3.30.70.270">
    <property type="match status" value="1"/>
</dbReference>
<dbReference type="InterPro" id="IPR050706">
    <property type="entry name" value="Cyclic-di-GMP_PDE-like"/>
</dbReference>
<keyword evidence="5" id="KW-1185">Reference proteome</keyword>
<dbReference type="NCBIfam" id="TIGR00254">
    <property type="entry name" value="GGDEF"/>
    <property type="match status" value="1"/>
</dbReference>
<dbReference type="SMART" id="SM00052">
    <property type="entry name" value="EAL"/>
    <property type="match status" value="1"/>
</dbReference>
<dbReference type="SUPFAM" id="SSF55073">
    <property type="entry name" value="Nucleotide cyclase"/>
    <property type="match status" value="1"/>
</dbReference>
<dbReference type="InterPro" id="IPR029787">
    <property type="entry name" value="Nucleotide_cyclase"/>
</dbReference>
<feature type="transmembrane region" description="Helical" evidence="1">
    <location>
        <begin position="154"/>
        <end position="171"/>
    </location>
</feature>
<feature type="transmembrane region" description="Helical" evidence="1">
    <location>
        <begin position="46"/>
        <end position="64"/>
    </location>
</feature>
<dbReference type="Pfam" id="PF00563">
    <property type="entry name" value="EAL"/>
    <property type="match status" value="1"/>
</dbReference>
<dbReference type="PROSITE" id="PS50883">
    <property type="entry name" value="EAL"/>
    <property type="match status" value="1"/>
</dbReference>
<gene>
    <name evidence="4" type="ORF">FE840_011115</name>
</gene>
<feature type="transmembrane region" description="Helical" evidence="1">
    <location>
        <begin position="128"/>
        <end position="147"/>
    </location>
</feature>
<dbReference type="InterPro" id="IPR001633">
    <property type="entry name" value="EAL_dom"/>
</dbReference>
<reference evidence="4 5" key="1">
    <citation type="submission" date="2020-06" db="EMBL/GenBank/DDBJ databases">
        <title>Genome sequence of Rhizobium sp strain ADMK78.</title>
        <authorList>
            <person name="Rahi P."/>
        </authorList>
    </citation>
    <scope>NUCLEOTIDE SEQUENCE [LARGE SCALE GENOMIC DNA]</scope>
    <source>
        <strain evidence="4 5">ADMK78</strain>
    </source>
</reference>
<evidence type="ECO:0000313" key="5">
    <source>
        <dbReference type="Proteomes" id="UP000308530"/>
    </source>
</evidence>
<protein>
    <submittedName>
        <fullName evidence="4">Bifunctional diguanylate cyclase/phosphodiesterase</fullName>
    </submittedName>
</protein>
<evidence type="ECO:0000313" key="4">
    <source>
        <dbReference type="EMBL" id="QLF70045.1"/>
    </source>
</evidence>
<dbReference type="EMBL" id="CP058350">
    <property type="protein sequence ID" value="QLF70045.1"/>
    <property type="molecule type" value="Genomic_DNA"/>
</dbReference>
<dbReference type="InterPro" id="IPR000160">
    <property type="entry name" value="GGDEF_dom"/>
</dbReference>
<dbReference type="SMART" id="SM00267">
    <property type="entry name" value="GGDEF"/>
    <property type="match status" value="1"/>
</dbReference>
<keyword evidence="1" id="KW-0812">Transmembrane</keyword>